<evidence type="ECO:0000256" key="2">
    <source>
        <dbReference type="ARBA" id="ARBA00023125"/>
    </source>
</evidence>
<reference evidence="8" key="1">
    <citation type="journal article" date="2019" name="Int. J. Syst. Evol. Microbiol.">
        <title>The Global Catalogue of Microorganisms (GCM) 10K type strain sequencing project: providing services to taxonomists for standard genome sequencing and annotation.</title>
        <authorList>
            <consortium name="The Broad Institute Genomics Platform"/>
            <consortium name="The Broad Institute Genome Sequencing Center for Infectious Disease"/>
            <person name="Wu L."/>
            <person name="Ma J."/>
        </authorList>
    </citation>
    <scope>NUCLEOTIDE SEQUENCE [LARGE SCALE GENOMIC DNA]</scope>
    <source>
        <strain evidence="8">CCUG 57113</strain>
    </source>
</reference>
<organism evidence="7 8">
    <name type="scientific">Cohnella suwonensis</name>
    <dbReference type="NCBI Taxonomy" id="696072"/>
    <lineage>
        <taxon>Bacteria</taxon>
        <taxon>Bacillati</taxon>
        <taxon>Bacillota</taxon>
        <taxon>Bacilli</taxon>
        <taxon>Bacillales</taxon>
        <taxon>Paenibacillaceae</taxon>
        <taxon>Cohnella</taxon>
    </lineage>
</organism>
<dbReference type="SUPFAM" id="SSF46689">
    <property type="entry name" value="Homeodomain-like"/>
    <property type="match status" value="2"/>
</dbReference>
<dbReference type="InterPro" id="IPR009057">
    <property type="entry name" value="Homeodomain-like_sf"/>
</dbReference>
<dbReference type="PROSITE" id="PS01124">
    <property type="entry name" value="HTH_ARAC_FAMILY_2"/>
    <property type="match status" value="1"/>
</dbReference>
<name>A0ABW0M115_9BACL</name>
<dbReference type="SMART" id="SM00448">
    <property type="entry name" value="REC"/>
    <property type="match status" value="1"/>
</dbReference>
<dbReference type="CDD" id="cd17536">
    <property type="entry name" value="REC_YesN-like"/>
    <property type="match status" value="1"/>
</dbReference>
<sequence length="260" mass="29740">MTIEEQALTIRTVVAEDEPLILQNLVKKIKSVDPAFHVVETALDGVSALRALETMPVDLLVTDIQMPGLDGLELIRQANIKFPNVLKVIISGYNEFEYARQALQHEVVDYLLKPVKTNELEGVLSKIKQKLSQERGERQAARLATLDNHDYTPEEVVRAVQQFLKSNFANELNLEGISRQFNFNPSYLTKIFIKHAGEPPSKYLITLRIGEAKRLLESEKSWSVKEIGERVGYPDPYYFSRIFKQVTGVTPREYRKEIRP</sequence>
<keyword evidence="1" id="KW-0805">Transcription regulation</keyword>
<evidence type="ECO:0000256" key="3">
    <source>
        <dbReference type="ARBA" id="ARBA00023163"/>
    </source>
</evidence>
<dbReference type="InterPro" id="IPR011006">
    <property type="entry name" value="CheY-like_superfamily"/>
</dbReference>
<dbReference type="Proteomes" id="UP001596105">
    <property type="component" value="Unassembled WGS sequence"/>
</dbReference>
<dbReference type="InterPro" id="IPR001789">
    <property type="entry name" value="Sig_transdc_resp-reg_receiver"/>
</dbReference>
<protein>
    <submittedName>
        <fullName evidence="7">Response regulator</fullName>
    </submittedName>
</protein>
<dbReference type="Gene3D" id="3.40.50.2300">
    <property type="match status" value="1"/>
</dbReference>
<dbReference type="Gene3D" id="1.10.10.60">
    <property type="entry name" value="Homeodomain-like"/>
    <property type="match status" value="2"/>
</dbReference>
<feature type="domain" description="HTH araC/xylS-type" evidence="5">
    <location>
        <begin position="158"/>
        <end position="257"/>
    </location>
</feature>
<feature type="domain" description="Response regulatory" evidence="6">
    <location>
        <begin position="11"/>
        <end position="128"/>
    </location>
</feature>
<keyword evidence="4" id="KW-0597">Phosphoprotein</keyword>
<dbReference type="PANTHER" id="PTHR43280:SF2">
    <property type="entry name" value="HTH-TYPE TRANSCRIPTIONAL REGULATOR EXSA"/>
    <property type="match status" value="1"/>
</dbReference>
<dbReference type="PROSITE" id="PS50110">
    <property type="entry name" value="RESPONSE_REGULATORY"/>
    <property type="match status" value="1"/>
</dbReference>
<evidence type="ECO:0000313" key="7">
    <source>
        <dbReference type="EMBL" id="MFC5470506.1"/>
    </source>
</evidence>
<keyword evidence="8" id="KW-1185">Reference proteome</keyword>
<evidence type="ECO:0000256" key="4">
    <source>
        <dbReference type="PROSITE-ProRule" id="PRU00169"/>
    </source>
</evidence>
<dbReference type="EMBL" id="JBHSMH010000066">
    <property type="protein sequence ID" value="MFC5470506.1"/>
    <property type="molecule type" value="Genomic_DNA"/>
</dbReference>
<dbReference type="Pfam" id="PF00072">
    <property type="entry name" value="Response_reg"/>
    <property type="match status" value="1"/>
</dbReference>
<evidence type="ECO:0000259" key="5">
    <source>
        <dbReference type="PROSITE" id="PS01124"/>
    </source>
</evidence>
<gene>
    <name evidence="7" type="ORF">ACFPPD_17585</name>
</gene>
<dbReference type="PANTHER" id="PTHR43280">
    <property type="entry name" value="ARAC-FAMILY TRANSCRIPTIONAL REGULATOR"/>
    <property type="match status" value="1"/>
</dbReference>
<keyword evidence="2" id="KW-0238">DNA-binding</keyword>
<evidence type="ECO:0000259" key="6">
    <source>
        <dbReference type="PROSITE" id="PS50110"/>
    </source>
</evidence>
<dbReference type="Pfam" id="PF12833">
    <property type="entry name" value="HTH_18"/>
    <property type="match status" value="1"/>
</dbReference>
<dbReference type="SMART" id="SM00342">
    <property type="entry name" value="HTH_ARAC"/>
    <property type="match status" value="1"/>
</dbReference>
<comment type="caution">
    <text evidence="7">The sequence shown here is derived from an EMBL/GenBank/DDBJ whole genome shotgun (WGS) entry which is preliminary data.</text>
</comment>
<dbReference type="PROSITE" id="PS00041">
    <property type="entry name" value="HTH_ARAC_FAMILY_1"/>
    <property type="match status" value="1"/>
</dbReference>
<dbReference type="SUPFAM" id="SSF52172">
    <property type="entry name" value="CheY-like"/>
    <property type="match status" value="1"/>
</dbReference>
<dbReference type="InterPro" id="IPR018060">
    <property type="entry name" value="HTH_AraC"/>
</dbReference>
<evidence type="ECO:0000256" key="1">
    <source>
        <dbReference type="ARBA" id="ARBA00023015"/>
    </source>
</evidence>
<keyword evidence="3" id="KW-0804">Transcription</keyword>
<proteinExistence type="predicted"/>
<evidence type="ECO:0000313" key="8">
    <source>
        <dbReference type="Proteomes" id="UP001596105"/>
    </source>
</evidence>
<accession>A0ABW0M115</accession>
<dbReference type="InterPro" id="IPR018062">
    <property type="entry name" value="HTH_AraC-typ_CS"/>
</dbReference>
<feature type="modified residue" description="4-aspartylphosphate" evidence="4">
    <location>
        <position position="63"/>
    </location>
</feature>
<dbReference type="PRINTS" id="PR00032">
    <property type="entry name" value="HTHARAC"/>
</dbReference>
<dbReference type="InterPro" id="IPR020449">
    <property type="entry name" value="Tscrpt_reg_AraC-type_HTH"/>
</dbReference>
<dbReference type="RefSeq" id="WP_209749719.1">
    <property type="nucleotide sequence ID" value="NZ_JBHSMH010000066.1"/>
</dbReference>